<reference evidence="3 4" key="1">
    <citation type="submission" date="2016-03" db="EMBL/GenBank/DDBJ databases">
        <title>Whole genome sequencing of Grifola frondosa 9006-11.</title>
        <authorList>
            <person name="Min B."/>
            <person name="Park H."/>
            <person name="Kim J.-G."/>
            <person name="Cho H."/>
            <person name="Oh Y.-L."/>
            <person name="Kong W.-S."/>
            <person name="Choi I.-G."/>
        </authorList>
    </citation>
    <scope>NUCLEOTIDE SEQUENCE [LARGE SCALE GENOMIC DNA]</scope>
    <source>
        <strain evidence="3 4">9006-11</strain>
    </source>
</reference>
<keyword evidence="4" id="KW-1185">Reference proteome</keyword>
<organism evidence="3 4">
    <name type="scientific">Grifola frondosa</name>
    <name type="common">Maitake</name>
    <name type="synonym">Polyporus frondosus</name>
    <dbReference type="NCBI Taxonomy" id="5627"/>
    <lineage>
        <taxon>Eukaryota</taxon>
        <taxon>Fungi</taxon>
        <taxon>Dikarya</taxon>
        <taxon>Basidiomycota</taxon>
        <taxon>Agaricomycotina</taxon>
        <taxon>Agaricomycetes</taxon>
        <taxon>Polyporales</taxon>
        <taxon>Grifolaceae</taxon>
        <taxon>Grifola</taxon>
    </lineage>
</organism>
<feature type="signal peptide" evidence="2">
    <location>
        <begin position="1"/>
        <end position="15"/>
    </location>
</feature>
<dbReference type="Proteomes" id="UP000092993">
    <property type="component" value="Unassembled WGS sequence"/>
</dbReference>
<dbReference type="Gene3D" id="3.30.900.20">
    <property type="match status" value="1"/>
</dbReference>
<proteinExistence type="predicted"/>
<dbReference type="OMA" id="MIWWSWD"/>
<accession>A0A1C7LUQ1</accession>
<feature type="region of interest" description="Disordered" evidence="1">
    <location>
        <begin position="134"/>
        <end position="261"/>
    </location>
</feature>
<gene>
    <name evidence="3" type="ORF">A0H81_13374</name>
</gene>
<sequence>MAATLAISLLGHVLFLKNQIPFPLVQFSRMPGGHSNSRAAKKRLDLLATIDTLTSHLHTTFLALSHSLALKGVVEVTGDGRKENQILTVGEPSHKPARAHIMFVIGPSVGAARARVLLTVDGLEVKACGARDYMLPASDEQTEEVEDEDSEEEDSDEGDADEYETEDDNDEGATDTDEDEQEEDGASETSSLPPSSRSPSPSESSVPSSPASVSRSSPAPKESLITTPVRAPLAPLRTTPRVQSAKLTPVNAPSPSYAEEQQTLRAAERLLSRTLANACAEEGGGMSAELAPAQTHLFLRAPRRFAHPAWIPRQNLVGTLDGLLDAFLAGGSTGKNAKRGIPTEGVWVGCKVNNVAGIDEAEGRRPDIDEREEIEEDEMIWWTWNGKIVGFSDW</sequence>
<name>A0A1C7LUQ1_GRIFR</name>
<feature type="chain" id="PRO_5012542992" evidence="2">
    <location>
        <begin position="16"/>
        <end position="394"/>
    </location>
</feature>
<keyword evidence="2" id="KW-0732">Signal</keyword>
<evidence type="ECO:0000256" key="2">
    <source>
        <dbReference type="SAM" id="SignalP"/>
    </source>
</evidence>
<feature type="compositionally biased region" description="Acidic residues" evidence="1">
    <location>
        <begin position="140"/>
        <end position="186"/>
    </location>
</feature>
<dbReference type="EMBL" id="LUGG01000029">
    <property type="protein sequence ID" value="OBZ66574.1"/>
    <property type="molecule type" value="Genomic_DNA"/>
</dbReference>
<evidence type="ECO:0000313" key="3">
    <source>
        <dbReference type="EMBL" id="OBZ66574.1"/>
    </source>
</evidence>
<evidence type="ECO:0000256" key="1">
    <source>
        <dbReference type="SAM" id="MobiDB-lite"/>
    </source>
</evidence>
<protein>
    <submittedName>
        <fullName evidence="3">Uncharacterized protein</fullName>
    </submittedName>
</protein>
<dbReference type="AlphaFoldDB" id="A0A1C7LUQ1"/>
<comment type="caution">
    <text evidence="3">The sequence shown here is derived from an EMBL/GenBank/DDBJ whole genome shotgun (WGS) entry which is preliminary data.</text>
</comment>
<dbReference type="InterPro" id="IPR053729">
    <property type="entry name" value="MAD2L1BP_domain_sf"/>
</dbReference>
<dbReference type="OrthoDB" id="2387165at2759"/>
<feature type="compositionally biased region" description="Polar residues" evidence="1">
    <location>
        <begin position="240"/>
        <end position="261"/>
    </location>
</feature>
<evidence type="ECO:0000313" key="4">
    <source>
        <dbReference type="Proteomes" id="UP000092993"/>
    </source>
</evidence>
<dbReference type="STRING" id="5627.A0A1C7LUQ1"/>
<feature type="compositionally biased region" description="Low complexity" evidence="1">
    <location>
        <begin position="187"/>
        <end position="220"/>
    </location>
</feature>